<dbReference type="InterPro" id="IPR001828">
    <property type="entry name" value="ANF_lig-bd_rcpt"/>
</dbReference>
<comment type="similarity">
    <text evidence="4">Belongs to the class I fructose-bisphosphate aldolase family.</text>
</comment>
<organism evidence="12 13">
    <name type="scientific">Coptis chinensis</name>
    <dbReference type="NCBI Taxonomy" id="261450"/>
    <lineage>
        <taxon>Eukaryota</taxon>
        <taxon>Viridiplantae</taxon>
        <taxon>Streptophyta</taxon>
        <taxon>Embryophyta</taxon>
        <taxon>Tracheophyta</taxon>
        <taxon>Spermatophyta</taxon>
        <taxon>Magnoliopsida</taxon>
        <taxon>Ranunculales</taxon>
        <taxon>Ranunculaceae</taxon>
        <taxon>Coptidoideae</taxon>
        <taxon>Coptis</taxon>
    </lineage>
</organism>
<evidence type="ECO:0000256" key="3">
    <source>
        <dbReference type="ARBA" id="ARBA00004714"/>
    </source>
</evidence>
<evidence type="ECO:0000256" key="8">
    <source>
        <dbReference type="ARBA" id="ARBA00023136"/>
    </source>
</evidence>
<comment type="catalytic activity">
    <reaction evidence="1">
        <text>beta-D-fructose 1,6-bisphosphate = D-glyceraldehyde 3-phosphate + dihydroxyacetone phosphate</text>
        <dbReference type="Rhea" id="RHEA:14729"/>
        <dbReference type="ChEBI" id="CHEBI:32966"/>
        <dbReference type="ChEBI" id="CHEBI:57642"/>
        <dbReference type="ChEBI" id="CHEBI:59776"/>
        <dbReference type="EC" id="4.1.2.13"/>
    </reaction>
</comment>
<dbReference type="EC" id="4.1.2.13" evidence="5"/>
<dbReference type="Pfam" id="PF01094">
    <property type="entry name" value="ANF_receptor"/>
    <property type="match status" value="1"/>
</dbReference>
<keyword evidence="10" id="KW-0456">Lyase</keyword>
<dbReference type="Gene3D" id="3.40.50.2300">
    <property type="match status" value="2"/>
</dbReference>
<feature type="domain" description="Receptor ligand binding region" evidence="11">
    <location>
        <begin position="6"/>
        <end position="275"/>
    </location>
</feature>
<dbReference type="InterPro" id="IPR028082">
    <property type="entry name" value="Peripla_BP_I"/>
</dbReference>
<comment type="caution">
    <text evidence="12">The sequence shown here is derived from an EMBL/GenBank/DDBJ whole genome shotgun (WGS) entry which is preliminary data.</text>
</comment>
<dbReference type="UniPathway" id="UPA00109">
    <property type="reaction ID" value="UER00183"/>
</dbReference>
<dbReference type="InterPro" id="IPR015683">
    <property type="entry name" value="Ionotropic_Glu_rcpt"/>
</dbReference>
<name>A0A835H0H0_9MAGN</name>
<evidence type="ECO:0000256" key="9">
    <source>
        <dbReference type="ARBA" id="ARBA00023152"/>
    </source>
</evidence>
<dbReference type="AlphaFoldDB" id="A0A835H0H0"/>
<keyword evidence="9" id="KW-0324">Glycolysis</keyword>
<dbReference type="Proteomes" id="UP000631114">
    <property type="component" value="Unassembled WGS sequence"/>
</dbReference>
<reference evidence="12 13" key="1">
    <citation type="submission" date="2020-10" db="EMBL/GenBank/DDBJ databases">
        <title>The Coptis chinensis genome and diversification of protoberbering-type alkaloids.</title>
        <authorList>
            <person name="Wang B."/>
            <person name="Shu S."/>
            <person name="Song C."/>
            <person name="Liu Y."/>
        </authorList>
    </citation>
    <scope>NUCLEOTIDE SEQUENCE [LARGE SCALE GENOMIC DNA]</scope>
    <source>
        <strain evidence="12">HL-2020</strain>
        <tissue evidence="12">Leaf</tissue>
    </source>
</reference>
<dbReference type="InterPro" id="IPR000741">
    <property type="entry name" value="FBA_I"/>
</dbReference>
<keyword evidence="7" id="KW-1133">Transmembrane helix</keyword>
<keyword evidence="6" id="KW-0812">Transmembrane</keyword>
<keyword evidence="8" id="KW-0472">Membrane</keyword>
<sequence>METWQEAALVAEVSKRTRVPIFSFSAPSITPPLTSVRWPSLVRMVNNDYLQVLSVIVLYEDDGTTSSGILTLLSHALQAVGSKIEHWSAFPPFSSLSDPISFIREELEKINKYKQSRVFIIVRSLLELATRIITEAKQIGFMGRDSVWITADSVTNQFNIVNSSVMSSMQGIIGIRTPFSETSPSFKDFSIQFRNLFRSTYPQEDKSEPGIYALSAYDTISTIALAMEKSTDISTSLALLDNILSSNFNGLSGQIHFQNGELSRSTTYTVVNVVGKSYIQLKFWSPEYGFTDEVIDGKMSQEKSTSDGRKMQGLDDLVYWPGGLRRVPLGWVMPNAANPMVIGIPGRTSFEKFVKVNEGEDPTGFCTDVFKNALQRLNYTLPYIFESFHGLYDDLVDEVHFGNAARSTVPGGPSVACSTAKALEWDATWLKMVVFLSVTNEEQATINLNAMNQLKGKKPWSLSFSFGRALQPEYSQGMVWKSGKCGEGAVPSSQGVRQTREATLGTYKGDATWLEMVLLEGLHVKDYKY</sequence>
<proteinExistence type="inferred from homology"/>
<gene>
    <name evidence="12" type="ORF">IFM89_022635</name>
</gene>
<comment type="pathway">
    <text evidence="3">Carbohydrate degradation; glycolysis; D-glyceraldehyde 3-phosphate and glycerone phosphate from D-glucose: step 4/4.</text>
</comment>
<protein>
    <recommendedName>
        <fullName evidence="5">fructose-bisphosphate aldolase</fullName>
        <ecNumber evidence="5">4.1.2.13</ecNumber>
    </recommendedName>
</protein>
<evidence type="ECO:0000259" key="11">
    <source>
        <dbReference type="Pfam" id="PF01094"/>
    </source>
</evidence>
<dbReference type="SUPFAM" id="SSF51569">
    <property type="entry name" value="Aldolase"/>
    <property type="match status" value="1"/>
</dbReference>
<dbReference type="OrthoDB" id="5984008at2759"/>
<dbReference type="GO" id="GO:0006096">
    <property type="term" value="P:glycolytic process"/>
    <property type="evidence" value="ECO:0007669"/>
    <property type="project" value="UniProtKB-UniPathway"/>
</dbReference>
<dbReference type="GO" id="GO:0004332">
    <property type="term" value="F:fructose-bisphosphate aldolase activity"/>
    <property type="evidence" value="ECO:0007669"/>
    <property type="project" value="UniProtKB-EC"/>
</dbReference>
<dbReference type="GO" id="GO:0016020">
    <property type="term" value="C:membrane"/>
    <property type="evidence" value="ECO:0007669"/>
    <property type="project" value="UniProtKB-SubCell"/>
</dbReference>
<evidence type="ECO:0000256" key="5">
    <source>
        <dbReference type="ARBA" id="ARBA00013068"/>
    </source>
</evidence>
<dbReference type="Gene3D" id="3.20.20.70">
    <property type="entry name" value="Aldolase class I"/>
    <property type="match status" value="1"/>
</dbReference>
<evidence type="ECO:0000256" key="6">
    <source>
        <dbReference type="ARBA" id="ARBA00022692"/>
    </source>
</evidence>
<dbReference type="InterPro" id="IPR013785">
    <property type="entry name" value="Aldolase_TIM"/>
</dbReference>
<evidence type="ECO:0000256" key="10">
    <source>
        <dbReference type="ARBA" id="ARBA00023239"/>
    </source>
</evidence>
<evidence type="ECO:0000313" key="12">
    <source>
        <dbReference type="EMBL" id="KAF9589308.1"/>
    </source>
</evidence>
<comment type="subcellular location">
    <subcellularLocation>
        <location evidence="2">Membrane</location>
    </subcellularLocation>
</comment>
<dbReference type="Pfam" id="PF00274">
    <property type="entry name" value="Glycolytic"/>
    <property type="match status" value="1"/>
</dbReference>
<dbReference type="PANTHER" id="PTHR34836">
    <property type="entry name" value="OS06G0188250 PROTEIN"/>
    <property type="match status" value="1"/>
</dbReference>
<dbReference type="PANTHER" id="PTHR34836:SF9">
    <property type="entry name" value="RECEPTOR LIGAND BINDING REGION DOMAIN-CONTAINING PROTEIN"/>
    <property type="match status" value="1"/>
</dbReference>
<dbReference type="EMBL" id="JADFTS010000009">
    <property type="protein sequence ID" value="KAF9589308.1"/>
    <property type="molecule type" value="Genomic_DNA"/>
</dbReference>
<keyword evidence="13" id="KW-1185">Reference proteome</keyword>
<accession>A0A835H0H0</accession>
<evidence type="ECO:0000256" key="4">
    <source>
        <dbReference type="ARBA" id="ARBA00010387"/>
    </source>
</evidence>
<evidence type="ECO:0000313" key="13">
    <source>
        <dbReference type="Proteomes" id="UP000631114"/>
    </source>
</evidence>
<evidence type="ECO:0000256" key="1">
    <source>
        <dbReference type="ARBA" id="ARBA00000441"/>
    </source>
</evidence>
<evidence type="ECO:0000256" key="2">
    <source>
        <dbReference type="ARBA" id="ARBA00004370"/>
    </source>
</evidence>
<evidence type="ECO:0000256" key="7">
    <source>
        <dbReference type="ARBA" id="ARBA00022989"/>
    </source>
</evidence>
<dbReference type="FunFam" id="3.40.50.2300:FF:000188">
    <property type="entry name" value="Glutamate receptor"/>
    <property type="match status" value="1"/>
</dbReference>
<dbReference type="Gene3D" id="3.40.190.10">
    <property type="entry name" value="Periplasmic binding protein-like II"/>
    <property type="match status" value="1"/>
</dbReference>
<dbReference type="SUPFAM" id="SSF53822">
    <property type="entry name" value="Periplasmic binding protein-like I"/>
    <property type="match status" value="1"/>
</dbReference>